<dbReference type="OrthoDB" id="5394791at2759"/>
<evidence type="ECO:0000256" key="1">
    <source>
        <dbReference type="SAM" id="SignalP"/>
    </source>
</evidence>
<feature type="chain" id="PRO_5014833485" evidence="1">
    <location>
        <begin position="25"/>
        <end position="119"/>
    </location>
</feature>
<dbReference type="EMBL" id="NLAX01000003">
    <property type="protein sequence ID" value="PKS12438.1"/>
    <property type="molecule type" value="Genomic_DNA"/>
</dbReference>
<evidence type="ECO:0000313" key="2">
    <source>
        <dbReference type="EMBL" id="PKS12438.1"/>
    </source>
</evidence>
<accession>A0A2N3NJ43</accession>
<dbReference type="VEuPathDB" id="FungiDB:jhhlp_000644"/>
<name>A0A2N3NJ43_9PEZI</name>
<dbReference type="AlphaFoldDB" id="A0A2N3NJ43"/>
<protein>
    <submittedName>
        <fullName evidence="2">Uncharacterized protein</fullName>
    </submittedName>
</protein>
<evidence type="ECO:0000313" key="3">
    <source>
        <dbReference type="Proteomes" id="UP000233524"/>
    </source>
</evidence>
<keyword evidence="3" id="KW-1185">Reference proteome</keyword>
<proteinExistence type="predicted"/>
<reference evidence="2 3" key="1">
    <citation type="journal article" date="2017" name="G3 (Bethesda)">
        <title>First Draft Genome Sequence of the Pathogenic Fungus Lomentospora prolificans (Formerly Scedosporium prolificans).</title>
        <authorList>
            <person name="Luo R."/>
            <person name="Zimin A."/>
            <person name="Workman R."/>
            <person name="Fan Y."/>
            <person name="Pertea G."/>
            <person name="Grossman N."/>
            <person name="Wear M.P."/>
            <person name="Jia B."/>
            <person name="Miller H."/>
            <person name="Casadevall A."/>
            <person name="Timp W."/>
            <person name="Zhang S.X."/>
            <person name="Salzberg S.L."/>
        </authorList>
    </citation>
    <scope>NUCLEOTIDE SEQUENCE [LARGE SCALE GENOMIC DNA]</scope>
    <source>
        <strain evidence="2 3">JHH-5317</strain>
    </source>
</reference>
<sequence>MRFSAIASVLLFGLSANANPAAEAANELLAPVEARGVDPVTPNNPLLAKRECIYNGCRCDSRGRQLTVCGNCVWTDTGSYAVTKLRKDNHIYECSPSGDCCDYGVGNDCGSGGAQCKIN</sequence>
<feature type="signal peptide" evidence="1">
    <location>
        <begin position="1"/>
        <end position="24"/>
    </location>
</feature>
<gene>
    <name evidence="2" type="ORF">jhhlp_000644</name>
</gene>
<comment type="caution">
    <text evidence="2">The sequence shown here is derived from an EMBL/GenBank/DDBJ whole genome shotgun (WGS) entry which is preliminary data.</text>
</comment>
<dbReference type="InParanoid" id="A0A2N3NJ43"/>
<dbReference type="Proteomes" id="UP000233524">
    <property type="component" value="Unassembled WGS sequence"/>
</dbReference>
<keyword evidence="1" id="KW-0732">Signal</keyword>
<organism evidence="2 3">
    <name type="scientific">Lomentospora prolificans</name>
    <dbReference type="NCBI Taxonomy" id="41688"/>
    <lineage>
        <taxon>Eukaryota</taxon>
        <taxon>Fungi</taxon>
        <taxon>Dikarya</taxon>
        <taxon>Ascomycota</taxon>
        <taxon>Pezizomycotina</taxon>
        <taxon>Sordariomycetes</taxon>
        <taxon>Hypocreomycetidae</taxon>
        <taxon>Microascales</taxon>
        <taxon>Microascaceae</taxon>
        <taxon>Lomentospora</taxon>
    </lineage>
</organism>